<sequence length="351" mass="39368">MAHVNMLESECEASRLTTGPAHLLTVVLILYGAILISALAALAAHAVESAVDKALQVYDRNFKPQKMPKGFFRVSIIEMKRMYTVEFWFAVAVLGIFALCVVPNPFGPAHCGPLMDATLTYGLSLVEKCLGTMLRKVEEIPEMRVRVAQRLNALGEEMEVESEGRLARDEQQTGFATSSRRARPATLSNVPDTTSSYHDGCNESTVSQAEGAEFRAVKPDEEDVKERSQQEDKKDITSVWGRVEILKREAEDASSTQRHTVRAQLSTDARLRLQNHHKLMALRSELGLQLKDAVRHVRNFRSKQEDSVEESGTIEVQSQHIDPDGEARDLGWEVVEEGPEDENWDWLPRRA</sequence>
<keyword evidence="2" id="KW-0472">Membrane</keyword>
<evidence type="ECO:0000313" key="4">
    <source>
        <dbReference type="Proteomes" id="UP000756132"/>
    </source>
</evidence>
<reference evidence="3" key="2">
    <citation type="journal article" date="2022" name="Microb. Genom.">
        <title>A chromosome-scale genome assembly of the tomato pathogen Cladosporium fulvum reveals a compartmentalized genome architecture and the presence of a dispensable chromosome.</title>
        <authorList>
            <person name="Zaccaron A.Z."/>
            <person name="Chen L.H."/>
            <person name="Samaras A."/>
            <person name="Stergiopoulos I."/>
        </authorList>
    </citation>
    <scope>NUCLEOTIDE SEQUENCE</scope>
    <source>
        <strain evidence="3">Race5_Kim</strain>
    </source>
</reference>
<keyword evidence="2" id="KW-1133">Transmembrane helix</keyword>
<evidence type="ECO:0000313" key="3">
    <source>
        <dbReference type="EMBL" id="UJO18983.1"/>
    </source>
</evidence>
<accession>A0A9Q8UQR3</accession>
<evidence type="ECO:0000256" key="2">
    <source>
        <dbReference type="SAM" id="Phobius"/>
    </source>
</evidence>
<dbReference type="RefSeq" id="XP_047763349.1">
    <property type="nucleotide sequence ID" value="XM_047906016.1"/>
</dbReference>
<feature type="region of interest" description="Disordered" evidence="1">
    <location>
        <begin position="301"/>
        <end position="326"/>
    </location>
</feature>
<dbReference type="Proteomes" id="UP000756132">
    <property type="component" value="Chromosome 6"/>
</dbReference>
<evidence type="ECO:0000256" key="1">
    <source>
        <dbReference type="SAM" id="MobiDB-lite"/>
    </source>
</evidence>
<reference evidence="3" key="1">
    <citation type="submission" date="2021-12" db="EMBL/GenBank/DDBJ databases">
        <authorList>
            <person name="Zaccaron A."/>
            <person name="Stergiopoulos I."/>
        </authorList>
    </citation>
    <scope>NUCLEOTIDE SEQUENCE</scope>
    <source>
        <strain evidence="3">Race5_Kim</strain>
    </source>
</reference>
<keyword evidence="4" id="KW-1185">Reference proteome</keyword>
<keyword evidence="2" id="KW-0812">Transmembrane</keyword>
<proteinExistence type="predicted"/>
<dbReference type="EMBL" id="CP090168">
    <property type="protein sequence ID" value="UJO18983.1"/>
    <property type="molecule type" value="Genomic_DNA"/>
</dbReference>
<gene>
    <name evidence="3" type="ORF">CLAFUR5_06868</name>
</gene>
<dbReference type="KEGG" id="ffu:CLAFUR5_06868"/>
<protein>
    <submittedName>
        <fullName evidence="3">Uncharacterized protein</fullName>
    </submittedName>
</protein>
<feature type="transmembrane region" description="Helical" evidence="2">
    <location>
        <begin position="87"/>
        <end position="106"/>
    </location>
</feature>
<feature type="compositionally biased region" description="Polar residues" evidence="1">
    <location>
        <begin position="186"/>
        <end position="208"/>
    </location>
</feature>
<organism evidence="3 4">
    <name type="scientific">Passalora fulva</name>
    <name type="common">Tomato leaf mold</name>
    <name type="synonym">Cladosporium fulvum</name>
    <dbReference type="NCBI Taxonomy" id="5499"/>
    <lineage>
        <taxon>Eukaryota</taxon>
        <taxon>Fungi</taxon>
        <taxon>Dikarya</taxon>
        <taxon>Ascomycota</taxon>
        <taxon>Pezizomycotina</taxon>
        <taxon>Dothideomycetes</taxon>
        <taxon>Dothideomycetidae</taxon>
        <taxon>Mycosphaerellales</taxon>
        <taxon>Mycosphaerellaceae</taxon>
        <taxon>Fulvia</taxon>
    </lineage>
</organism>
<dbReference type="AlphaFoldDB" id="A0A9Q8UQR3"/>
<feature type="region of interest" description="Disordered" evidence="1">
    <location>
        <begin position="161"/>
        <end position="233"/>
    </location>
</feature>
<feature type="compositionally biased region" description="Basic and acidic residues" evidence="1">
    <location>
        <begin position="212"/>
        <end position="233"/>
    </location>
</feature>
<feature type="compositionally biased region" description="Basic and acidic residues" evidence="1">
    <location>
        <begin position="162"/>
        <end position="171"/>
    </location>
</feature>
<name>A0A9Q8UQR3_PASFU</name>
<feature type="transmembrane region" description="Helical" evidence="2">
    <location>
        <begin position="23"/>
        <end position="44"/>
    </location>
</feature>
<dbReference type="GeneID" id="71986746"/>